<dbReference type="SUPFAM" id="SSF64518">
    <property type="entry name" value="Phase 1 flagellin"/>
    <property type="match status" value="1"/>
</dbReference>
<keyword evidence="11" id="KW-0282">Flagellum</keyword>
<dbReference type="InterPro" id="IPR001444">
    <property type="entry name" value="Flag_bb_rod_N"/>
</dbReference>
<feature type="coiled-coil region" evidence="7">
    <location>
        <begin position="136"/>
        <end position="163"/>
    </location>
</feature>
<dbReference type="InterPro" id="IPR010930">
    <property type="entry name" value="Flg_bb/hook_C_dom"/>
</dbReference>
<evidence type="ECO:0000256" key="2">
    <source>
        <dbReference type="ARBA" id="ARBA00004613"/>
    </source>
</evidence>
<feature type="domain" description="Flagellar basal body rod protein N-terminal" evidence="8">
    <location>
        <begin position="8"/>
        <end position="36"/>
    </location>
</feature>
<dbReference type="Pfam" id="PF00460">
    <property type="entry name" value="Flg_bb_rod"/>
    <property type="match status" value="1"/>
</dbReference>
<organism evidence="11 12">
    <name type="scientific">Albidovulum sediminicola</name>
    <dbReference type="NCBI Taxonomy" id="2984331"/>
    <lineage>
        <taxon>Bacteria</taxon>
        <taxon>Pseudomonadati</taxon>
        <taxon>Pseudomonadota</taxon>
        <taxon>Alphaproteobacteria</taxon>
        <taxon>Rhodobacterales</taxon>
        <taxon>Paracoccaceae</taxon>
        <taxon>Albidovulum</taxon>
    </lineage>
</organism>
<evidence type="ECO:0000256" key="1">
    <source>
        <dbReference type="ARBA" id="ARBA00004117"/>
    </source>
</evidence>
<evidence type="ECO:0000256" key="3">
    <source>
        <dbReference type="ARBA" id="ARBA00009677"/>
    </source>
</evidence>
<evidence type="ECO:0000259" key="9">
    <source>
        <dbReference type="Pfam" id="PF06429"/>
    </source>
</evidence>
<evidence type="ECO:0000259" key="10">
    <source>
        <dbReference type="Pfam" id="PF22638"/>
    </source>
</evidence>
<keyword evidence="11" id="KW-0969">Cilium</keyword>
<dbReference type="RefSeq" id="WP_263722819.1">
    <property type="nucleotide sequence ID" value="NZ_JAOWLA010000017.1"/>
</dbReference>
<reference evidence="11 12" key="1">
    <citation type="submission" date="2022-10" db="EMBL/GenBank/DDBJ databases">
        <title>Defluviimonas sp. nov., isolated from ocean surface water.</title>
        <authorList>
            <person name="He W."/>
            <person name="Wang L."/>
            <person name="Zhang D.-F."/>
        </authorList>
    </citation>
    <scope>NUCLEOTIDE SEQUENCE [LARGE SCALE GENOMIC DNA]</scope>
    <source>
        <strain evidence="11 12">WL0075</strain>
    </source>
</reference>
<feature type="domain" description="Flagellar basal-body/hook protein C-terminal" evidence="9">
    <location>
        <begin position="444"/>
        <end position="480"/>
    </location>
</feature>
<evidence type="ECO:0000259" key="8">
    <source>
        <dbReference type="Pfam" id="PF00460"/>
    </source>
</evidence>
<name>A0ABT2Z586_9RHOB</name>
<dbReference type="Pfam" id="PF22638">
    <property type="entry name" value="FlgK_D1"/>
    <property type="match status" value="1"/>
</dbReference>
<sequence length="481" mass="49206">MSISSALSNALSGLTAASRRAEVVSANVANALTPGYGRREVQLSAISLGGKGAGVRVDGITRSVNLTVIGDRRLADADAGNATQRAQTLARIEGAIGEPSEPYSLSARIVGLEQALVQAAGRPDSEARLQSVGERATGLARALQDLTRELQDIRMDADQEIGQQVETLNTTLRQIDALNTNILAQRSAGRDATALMDQRQVLVDRIASIVPVREVARDHDQIALFTTGGAILLDGNPAEIGFSTVGVITPEMTRDSGALSGLSINGITIGAGEAGPLRGGTLAALFTVRDQIATGAQSQFDALARDLVERFLGDPTLPAGAPGLFTDAGGPVDAMNEAGLAGRITVNAAADPASGGALWRLRDGLGAAAPGPVGNASGLLALADRLADERVPASGTFIGAARAAAGLAADVLSQMSGARLSAEAAGAHAAARQSALSDLELADGVDTDAEMQTLLLVEQAFSANARVIRTLDELIQQLIGL</sequence>
<dbReference type="Pfam" id="PF06429">
    <property type="entry name" value="Flg_bbr_C"/>
    <property type="match status" value="1"/>
</dbReference>
<dbReference type="PANTHER" id="PTHR30033">
    <property type="entry name" value="FLAGELLAR HOOK-ASSOCIATED PROTEIN 1"/>
    <property type="match status" value="1"/>
</dbReference>
<dbReference type="EMBL" id="JAOWLA010000017">
    <property type="protein sequence ID" value="MCV2866293.1"/>
    <property type="molecule type" value="Genomic_DNA"/>
</dbReference>
<dbReference type="NCBIfam" id="TIGR02492">
    <property type="entry name" value="flgK_ends"/>
    <property type="match status" value="1"/>
</dbReference>
<comment type="similarity">
    <text evidence="3">Belongs to the flagella basal body rod proteins family.</text>
</comment>
<evidence type="ECO:0000313" key="12">
    <source>
        <dbReference type="Proteomes" id="UP001652503"/>
    </source>
</evidence>
<accession>A0ABT2Z586</accession>
<dbReference type="InterPro" id="IPR002371">
    <property type="entry name" value="FlgK"/>
</dbReference>
<proteinExistence type="inferred from homology"/>
<evidence type="ECO:0000256" key="6">
    <source>
        <dbReference type="ARBA" id="ARBA00023143"/>
    </source>
</evidence>
<evidence type="ECO:0000313" key="11">
    <source>
        <dbReference type="EMBL" id="MCV2866293.1"/>
    </source>
</evidence>
<evidence type="ECO:0000256" key="7">
    <source>
        <dbReference type="SAM" id="Coils"/>
    </source>
</evidence>
<feature type="domain" description="Flagellar hook-associated protein FlgK helical" evidence="10">
    <location>
        <begin position="89"/>
        <end position="311"/>
    </location>
</feature>
<comment type="subcellular location">
    <subcellularLocation>
        <location evidence="1">Bacterial flagellum basal body</location>
    </subcellularLocation>
    <subcellularLocation>
        <location evidence="2">Secreted</location>
    </subcellularLocation>
</comment>
<dbReference type="InterPro" id="IPR053927">
    <property type="entry name" value="FlgK_helical"/>
</dbReference>
<keyword evidence="7" id="KW-0175">Coiled coil</keyword>
<evidence type="ECO:0000256" key="4">
    <source>
        <dbReference type="ARBA" id="ARBA00016244"/>
    </source>
</evidence>
<gene>
    <name evidence="11" type="primary">flgK</name>
    <name evidence="11" type="ORF">OE647_16335</name>
</gene>
<keyword evidence="11" id="KW-0966">Cell projection</keyword>
<evidence type="ECO:0000256" key="5">
    <source>
        <dbReference type="ARBA" id="ARBA00022525"/>
    </source>
</evidence>
<keyword evidence="6" id="KW-0975">Bacterial flagellum</keyword>
<keyword evidence="12" id="KW-1185">Reference proteome</keyword>
<comment type="caution">
    <text evidence="11">The sequence shown here is derived from an EMBL/GenBank/DDBJ whole genome shotgun (WGS) entry which is preliminary data.</text>
</comment>
<protein>
    <recommendedName>
        <fullName evidence="4">Flagellar hook-associated protein 1</fullName>
    </recommendedName>
</protein>
<dbReference type="PANTHER" id="PTHR30033:SF1">
    <property type="entry name" value="FLAGELLAR HOOK-ASSOCIATED PROTEIN 1"/>
    <property type="match status" value="1"/>
</dbReference>
<dbReference type="Proteomes" id="UP001652503">
    <property type="component" value="Unassembled WGS sequence"/>
</dbReference>
<keyword evidence="5" id="KW-0964">Secreted</keyword>